<keyword evidence="6 11" id="KW-0460">Magnesium</keyword>
<name>A0A3S3REU9_METS7</name>
<evidence type="ECO:0000256" key="12">
    <source>
        <dbReference type="PROSITE-ProRule" id="PRU01198"/>
    </source>
</evidence>
<evidence type="ECO:0000256" key="9">
    <source>
        <dbReference type="ARBA" id="ARBA00050504"/>
    </source>
</evidence>
<dbReference type="SUPFAM" id="SSF48179">
    <property type="entry name" value="6-phosphogluconate dehydrogenase C-terminal domain-like"/>
    <property type="match status" value="1"/>
</dbReference>
<dbReference type="Gene3D" id="3.40.50.720">
    <property type="entry name" value="NAD(P)-binding Rossmann-like Domain"/>
    <property type="match status" value="1"/>
</dbReference>
<dbReference type="UniPathway" id="UPA00047">
    <property type="reaction ID" value="UER00056"/>
</dbReference>
<feature type="binding site" evidence="11 12">
    <location>
        <position position="195"/>
    </location>
    <ligand>
        <name>Mg(2+)</name>
        <dbReference type="ChEBI" id="CHEBI:18420"/>
        <label>1</label>
    </ligand>
</feature>
<feature type="binding site" evidence="11">
    <location>
        <position position="51"/>
    </location>
    <ligand>
        <name>NADP(+)</name>
        <dbReference type="ChEBI" id="CHEBI:58349"/>
    </ligand>
</feature>
<organism evidence="15 16">
    <name type="scientific">Methanosuratincola subterraneus</name>
    <dbReference type="NCBI Taxonomy" id="2593994"/>
    <lineage>
        <taxon>Archaea</taxon>
        <taxon>Thermoproteota</taxon>
        <taxon>Methanosuratincolia</taxon>
        <taxon>Candidatus Methanomethylicales</taxon>
        <taxon>Candidatus Methanomethylicaceae</taxon>
        <taxon>Candidatus Methanosuratincola (ex Vanwonterghem et al. 2016)</taxon>
    </lineage>
</organism>
<feature type="binding site" evidence="11">
    <location>
        <position position="134"/>
    </location>
    <ligand>
        <name>NADP(+)</name>
        <dbReference type="ChEBI" id="CHEBI:58349"/>
    </ligand>
</feature>
<evidence type="ECO:0000256" key="4">
    <source>
        <dbReference type="ARBA" id="ARBA00022605"/>
    </source>
</evidence>
<comment type="caution">
    <text evidence="11">Lacks conserved residue(s) required for the propagation of feature annotation.</text>
</comment>
<reference evidence="15 16" key="1">
    <citation type="submission" date="2018-12" db="EMBL/GenBank/DDBJ databases">
        <title>The complete genome of the methanogenic archaea of the candidate phylum Verstraetearchaeota, obtained from the metagenome of underground thermal water.</title>
        <authorList>
            <person name="Kadnikov V.V."/>
            <person name="Mardanov A.V."/>
            <person name="Beletsky A.V."/>
            <person name="Karnachuk O.V."/>
            <person name="Ravin N.V."/>
        </authorList>
    </citation>
    <scope>NUCLEOTIDE SEQUENCE [LARGE SCALE GENOMIC DNA]</scope>
    <source>
        <strain evidence="15">Ch88</strain>
    </source>
</reference>
<dbReference type="Pfam" id="PF07991">
    <property type="entry name" value="KARI_N"/>
    <property type="match status" value="1"/>
</dbReference>
<protein>
    <recommendedName>
        <fullName evidence="11">Ketol-acid reductoisomerase (NADP(+))</fullName>
        <shortName evidence="11">KARI</shortName>
        <ecNumber evidence="11">1.1.1.86</ecNumber>
    </recommendedName>
    <alternativeName>
        <fullName evidence="11">Acetohydroxy-acid isomeroreductase</fullName>
        <shortName evidence="11">AHIR</shortName>
    </alternativeName>
    <alternativeName>
        <fullName evidence="11">Alpha-keto-beta-hydroxylacyl reductoisomerase</fullName>
    </alternativeName>
</protein>
<keyword evidence="15" id="KW-0413">Isomerase</keyword>
<evidence type="ECO:0000256" key="7">
    <source>
        <dbReference type="ARBA" id="ARBA00023002"/>
    </source>
</evidence>
<dbReference type="UniPathway" id="UPA00049">
    <property type="reaction ID" value="UER00060"/>
</dbReference>
<dbReference type="PIRSF" id="PIRSF000116">
    <property type="entry name" value="IlvC_gammaproteo"/>
    <property type="match status" value="1"/>
</dbReference>
<evidence type="ECO:0000313" key="15">
    <source>
        <dbReference type="EMBL" id="RWX73732.1"/>
    </source>
</evidence>
<keyword evidence="8 11" id="KW-0100">Branched-chain amino acid biosynthesis</keyword>
<comment type="catalytic activity">
    <reaction evidence="11">
        <text>(2R,3R)-2,3-dihydroxy-3-methylpentanoate + NADP(+) = (S)-2-ethyl-2-hydroxy-3-oxobutanoate + NADPH + H(+)</text>
        <dbReference type="Rhea" id="RHEA:13493"/>
        <dbReference type="ChEBI" id="CHEBI:15378"/>
        <dbReference type="ChEBI" id="CHEBI:49256"/>
        <dbReference type="ChEBI" id="CHEBI:49258"/>
        <dbReference type="ChEBI" id="CHEBI:57783"/>
        <dbReference type="ChEBI" id="CHEBI:58349"/>
        <dbReference type="EC" id="1.1.1.86"/>
    </reaction>
</comment>
<dbReference type="PANTHER" id="PTHR21371">
    <property type="entry name" value="KETOL-ACID REDUCTOISOMERASE, MITOCHONDRIAL"/>
    <property type="match status" value="1"/>
</dbReference>
<evidence type="ECO:0000259" key="13">
    <source>
        <dbReference type="PROSITE" id="PS51850"/>
    </source>
</evidence>
<keyword evidence="7 11" id="KW-0560">Oxidoreductase</keyword>
<evidence type="ECO:0000256" key="3">
    <source>
        <dbReference type="ARBA" id="ARBA00010318"/>
    </source>
</evidence>
<keyword evidence="11" id="KW-0521">NADP</keyword>
<dbReference type="Pfam" id="PF01450">
    <property type="entry name" value="KARI_C"/>
    <property type="match status" value="1"/>
</dbReference>
<comment type="cofactor">
    <cofactor evidence="11">
        <name>Mg(2+)</name>
        <dbReference type="ChEBI" id="CHEBI:18420"/>
    </cofactor>
    <text evidence="11">Binds 2 magnesium ions per subunit.</text>
</comment>
<gene>
    <name evidence="11" type="primary">ilvC</name>
    <name evidence="15" type="ORF">Metus_0511</name>
</gene>
<comment type="catalytic activity">
    <reaction evidence="11">
        <text>(2R)-2,3-dihydroxy-3-methylbutanoate + NADP(+) = (2S)-2-acetolactate + NADPH + H(+)</text>
        <dbReference type="Rhea" id="RHEA:22068"/>
        <dbReference type="ChEBI" id="CHEBI:15378"/>
        <dbReference type="ChEBI" id="CHEBI:49072"/>
        <dbReference type="ChEBI" id="CHEBI:57783"/>
        <dbReference type="ChEBI" id="CHEBI:58349"/>
        <dbReference type="ChEBI" id="CHEBI:58476"/>
        <dbReference type="EC" id="1.1.1.86"/>
    </reaction>
</comment>
<dbReference type="Gene3D" id="6.10.240.10">
    <property type="match status" value="1"/>
</dbReference>
<dbReference type="NCBIfam" id="TIGR00465">
    <property type="entry name" value="ilvC"/>
    <property type="match status" value="1"/>
</dbReference>
<sequence length="329" mass="36207">MVTIYKDNDADLSILKGKKIAVLGYGSQGRHQALNLKDSGLDVVIGLKKGSKSWKVAEQDGFNVYSVAEASKIADFIIMLIPDVRQPEVYASEIAPNLKAGKILGVSHGFNIHFGLVKPPKDIDVIMVAPKSPGVRVREEYLKGYGVPSIVAVYQDYSGKAWAETLAWAKGIGSTRPGVIKTTFKEETETDIFGEQCVLVGGLMELIKTGFEVLTEKGYQPEVAYFEVCNEAKLIMDLIFQGGMEKMLKGVSDTAKYGGLVYGPKVIDDDTKRKMEWVLGNITSGNFAKEWMSDPAASMKRLSALMEETMNHPIEKVGKEVRRLMGQEK</sequence>
<comment type="catalytic activity">
    <reaction evidence="9">
        <text>(2R)-2,3-dihydroxy-3-methylbutanoate + NAD(+) = (2S)-2-acetolactate + NADH + H(+)</text>
        <dbReference type="Rhea" id="RHEA:30627"/>
        <dbReference type="ChEBI" id="CHEBI:15378"/>
        <dbReference type="ChEBI" id="CHEBI:49072"/>
        <dbReference type="ChEBI" id="CHEBI:57540"/>
        <dbReference type="ChEBI" id="CHEBI:57945"/>
        <dbReference type="ChEBI" id="CHEBI:58476"/>
        <dbReference type="EC" id="1.1.1.383"/>
    </reaction>
</comment>
<evidence type="ECO:0000256" key="2">
    <source>
        <dbReference type="ARBA" id="ARBA00004885"/>
    </source>
</evidence>
<dbReference type="FunFam" id="3.40.50.720:FF:000023">
    <property type="entry name" value="Ketol-acid reductoisomerase (NADP(+))"/>
    <property type="match status" value="1"/>
</dbReference>
<feature type="binding site" evidence="11 12">
    <location>
        <position position="231"/>
    </location>
    <ligand>
        <name>Mg(2+)</name>
        <dbReference type="ChEBI" id="CHEBI:18420"/>
        <label>2</label>
    </ligand>
</feature>
<keyword evidence="4 11" id="KW-0028">Amino-acid biosynthesis</keyword>
<dbReference type="GO" id="GO:0009097">
    <property type="term" value="P:isoleucine biosynthetic process"/>
    <property type="evidence" value="ECO:0007669"/>
    <property type="project" value="UniProtKB-UniRule"/>
</dbReference>
<feature type="binding site" evidence="11 12">
    <location>
        <position position="191"/>
    </location>
    <ligand>
        <name>Mg(2+)</name>
        <dbReference type="ChEBI" id="CHEBI:18420"/>
        <label>1</label>
    </ligand>
</feature>
<evidence type="ECO:0000256" key="10">
    <source>
        <dbReference type="ARBA" id="ARBA00052344"/>
    </source>
</evidence>
<feature type="domain" description="KARI N-terminal Rossmann" evidence="13">
    <location>
        <begin position="2"/>
        <end position="182"/>
    </location>
</feature>
<dbReference type="AlphaFoldDB" id="A0A3S3REU9"/>
<dbReference type="InterPro" id="IPR014359">
    <property type="entry name" value="KARI_prok"/>
</dbReference>
<comment type="caution">
    <text evidence="15">The sequence shown here is derived from an EMBL/GenBank/DDBJ whole genome shotgun (WGS) entry which is preliminary data.</text>
</comment>
<dbReference type="InterPro" id="IPR008927">
    <property type="entry name" value="6-PGluconate_DH-like_C_sf"/>
</dbReference>
<comment type="pathway">
    <text evidence="1 11">Amino-acid biosynthesis; L-valine biosynthesis; L-valine from pyruvate: step 2/4.</text>
</comment>
<feature type="binding site" evidence="11 12">
    <location>
        <position position="227"/>
    </location>
    <ligand>
        <name>Mg(2+)</name>
        <dbReference type="ChEBI" id="CHEBI:18420"/>
        <label>2</label>
    </ligand>
</feature>
<evidence type="ECO:0000259" key="14">
    <source>
        <dbReference type="PROSITE" id="PS51851"/>
    </source>
</evidence>
<dbReference type="InterPro" id="IPR000506">
    <property type="entry name" value="KARI_C"/>
</dbReference>
<dbReference type="InterPro" id="IPR013023">
    <property type="entry name" value="KARI"/>
</dbReference>
<comment type="similarity">
    <text evidence="3 11 12">Belongs to the ketol-acid reductoisomerase family.</text>
</comment>
<dbReference type="GO" id="GO:0000287">
    <property type="term" value="F:magnesium ion binding"/>
    <property type="evidence" value="ECO:0007669"/>
    <property type="project" value="UniProtKB-UniRule"/>
</dbReference>
<feature type="active site" evidence="11">
    <location>
        <position position="108"/>
    </location>
</feature>
<feature type="binding site" evidence="11">
    <location>
        <position position="53"/>
    </location>
    <ligand>
        <name>NADP(+)</name>
        <dbReference type="ChEBI" id="CHEBI:58349"/>
    </ligand>
</feature>
<dbReference type="GO" id="GO:0050661">
    <property type="term" value="F:NADP binding"/>
    <property type="evidence" value="ECO:0007669"/>
    <property type="project" value="InterPro"/>
</dbReference>
<dbReference type="Proteomes" id="UP000288215">
    <property type="component" value="Unassembled WGS sequence"/>
</dbReference>
<evidence type="ECO:0000256" key="8">
    <source>
        <dbReference type="ARBA" id="ARBA00023304"/>
    </source>
</evidence>
<dbReference type="EC" id="1.1.1.86" evidence="11"/>
<dbReference type="PROSITE" id="PS51851">
    <property type="entry name" value="KARI_C"/>
    <property type="match status" value="1"/>
</dbReference>
<feature type="binding site" evidence="11">
    <location>
        <position position="48"/>
    </location>
    <ligand>
        <name>NADP(+)</name>
        <dbReference type="ChEBI" id="CHEBI:58349"/>
    </ligand>
</feature>
<comment type="pathway">
    <text evidence="2 11">Amino-acid biosynthesis; L-isoleucine biosynthesis; L-isoleucine from 2-oxobutanoate: step 2/4.</text>
</comment>
<comment type="function">
    <text evidence="11">Involved in the biosynthesis of branched-chain amino acids (BCAA). Catalyzes an alkyl-migration followed by a ketol-acid reduction of (S)-2-acetolactate (S2AL) to yield (R)-2,3-dihydroxy-isovalerate. In the isomerase reaction, S2AL is rearranged via a Mg-dependent methyl migration to produce 3-hydroxy-3-methyl-2-ketobutyrate (HMKB). In the reductase reaction, this 2-ketoacid undergoes a metal-dependent reduction by NADPH to yield (R)-2,3-dihydroxy-isovalerate.</text>
</comment>
<dbReference type="SUPFAM" id="SSF51735">
    <property type="entry name" value="NAD(P)-binding Rossmann-fold domains"/>
    <property type="match status" value="1"/>
</dbReference>
<evidence type="ECO:0000256" key="1">
    <source>
        <dbReference type="ARBA" id="ARBA00004864"/>
    </source>
</evidence>
<feature type="binding site" evidence="11">
    <location>
        <begin position="25"/>
        <end position="28"/>
    </location>
    <ligand>
        <name>NADP(+)</name>
        <dbReference type="ChEBI" id="CHEBI:58349"/>
    </ligand>
</feature>
<feature type="binding site" evidence="11 12">
    <location>
        <position position="252"/>
    </location>
    <ligand>
        <name>substrate</name>
    </ligand>
</feature>
<evidence type="ECO:0000256" key="5">
    <source>
        <dbReference type="ARBA" id="ARBA00022723"/>
    </source>
</evidence>
<feature type="domain" description="KARI C-terminal knotted" evidence="14">
    <location>
        <begin position="183"/>
        <end position="328"/>
    </location>
</feature>
<proteinExistence type="inferred from homology"/>
<comment type="catalytic activity">
    <reaction evidence="10">
        <text>(2R)-2,3-dihydroxy-3-methylbutanoate + NADP(+) = (2S)-2-acetolactate + NADPH + H(+)</text>
        <dbReference type="Rhea" id="RHEA:22068"/>
        <dbReference type="ChEBI" id="CHEBI:15378"/>
        <dbReference type="ChEBI" id="CHEBI:49072"/>
        <dbReference type="ChEBI" id="CHEBI:57783"/>
        <dbReference type="ChEBI" id="CHEBI:58349"/>
        <dbReference type="ChEBI" id="CHEBI:58476"/>
        <dbReference type="EC" id="1.1.1.383"/>
    </reaction>
</comment>
<dbReference type="GO" id="GO:0004455">
    <property type="term" value="F:ketol-acid reductoisomerase activity"/>
    <property type="evidence" value="ECO:0007669"/>
    <property type="project" value="UniProtKB-UniRule"/>
</dbReference>
<dbReference type="HAMAP" id="MF_00435">
    <property type="entry name" value="IlvC"/>
    <property type="match status" value="1"/>
</dbReference>
<accession>A0A3S3REU9</accession>
<dbReference type="InterPro" id="IPR013116">
    <property type="entry name" value="KARI_N"/>
</dbReference>
<dbReference type="GO" id="GO:0016853">
    <property type="term" value="F:isomerase activity"/>
    <property type="evidence" value="ECO:0007669"/>
    <property type="project" value="UniProtKB-KW"/>
</dbReference>
<dbReference type="PROSITE" id="PS51850">
    <property type="entry name" value="KARI_N"/>
    <property type="match status" value="1"/>
</dbReference>
<dbReference type="EMBL" id="RXGA01000002">
    <property type="protein sequence ID" value="RWX73732.1"/>
    <property type="molecule type" value="Genomic_DNA"/>
</dbReference>
<keyword evidence="5 11" id="KW-0479">Metal-binding</keyword>
<evidence type="ECO:0000256" key="6">
    <source>
        <dbReference type="ARBA" id="ARBA00022842"/>
    </source>
</evidence>
<dbReference type="GO" id="GO:0009099">
    <property type="term" value="P:L-valine biosynthetic process"/>
    <property type="evidence" value="ECO:0007669"/>
    <property type="project" value="UniProtKB-UniRule"/>
</dbReference>
<feature type="binding site" evidence="11 12">
    <location>
        <position position="191"/>
    </location>
    <ligand>
        <name>Mg(2+)</name>
        <dbReference type="ChEBI" id="CHEBI:18420"/>
        <label>2</label>
    </ligand>
</feature>
<evidence type="ECO:0000256" key="11">
    <source>
        <dbReference type="HAMAP-Rule" id="MF_00435"/>
    </source>
</evidence>
<dbReference type="PANTHER" id="PTHR21371:SF1">
    <property type="entry name" value="KETOL-ACID REDUCTOISOMERASE, MITOCHONDRIAL"/>
    <property type="match status" value="1"/>
</dbReference>
<dbReference type="NCBIfam" id="NF004017">
    <property type="entry name" value="PRK05479.1"/>
    <property type="match status" value="1"/>
</dbReference>
<dbReference type="InterPro" id="IPR036291">
    <property type="entry name" value="NAD(P)-bd_dom_sf"/>
</dbReference>
<evidence type="ECO:0000313" key="16">
    <source>
        <dbReference type="Proteomes" id="UP000288215"/>
    </source>
</evidence>